<name>A0A4Q4NWL6_ALTAL</name>
<dbReference type="AlphaFoldDB" id="A0A4Q4NWL6"/>
<feature type="compositionally biased region" description="Basic and acidic residues" evidence="1">
    <location>
        <begin position="296"/>
        <end position="343"/>
    </location>
</feature>
<reference evidence="3" key="1">
    <citation type="journal article" date="2019" name="bioRxiv">
        <title>Genomics, evolutionary history and diagnostics of the Alternaria alternata species group including apple and Asian pear pathotypes.</title>
        <authorList>
            <person name="Armitage A.D."/>
            <person name="Cockerton H.M."/>
            <person name="Sreenivasaprasad S."/>
            <person name="Woodhall J.W."/>
            <person name="Lane C.R."/>
            <person name="Harrison R.J."/>
            <person name="Clarkson J.P."/>
        </authorList>
    </citation>
    <scope>NUCLEOTIDE SEQUENCE [LARGE SCALE GENOMIC DNA]</scope>
    <source>
        <strain evidence="3">FERA 1177</strain>
    </source>
</reference>
<feature type="compositionally biased region" description="Basic and acidic residues" evidence="1">
    <location>
        <begin position="351"/>
        <end position="368"/>
    </location>
</feature>
<feature type="compositionally biased region" description="Basic and acidic residues" evidence="1">
    <location>
        <begin position="137"/>
        <end position="146"/>
    </location>
</feature>
<evidence type="ECO:0000313" key="2">
    <source>
        <dbReference type="EMBL" id="RYN84707.1"/>
    </source>
</evidence>
<proteinExistence type="predicted"/>
<sequence>MDFLSIIAEAKGEKAPVKKATLKFKTAPAPKHKTAKATSTASLASKGAKGSPTKHSSPVANALTPCSPKPARKRETVRRTSTASPAFRVEKRTVAKHSTPIAKALSRRLPTPVQSSPGPEEAAPRRPLPKPATIVRDANHSAKSVDDTIAELLAPHPLAVKQAAERDAREEAAQQLARQERRQAPRRRQPAVLKVDEQKTSRRQQQQVLEPSKPFAPKEERRPRRQSKASYENMSQRDLLNEAQFRTLELDFDEKKYLVEVLVIDDKAYFELMEMLGDPLEAVEFTLGEVKQHNKEMRQERAAAAKAAAERTKRERREALKVQQQAKREVQEKKRQEEREKTGKLAPKRKKVEEKVKEEKHTVEAPKQERKRKRKISQGADDSGYFSKSSSPPETGKKDDEASLKGNKRARSNDNDDDEDKTPTKKAKSSKPPQPPQPPVTSCTIKPKRKPAALPRAMQAGANKTSSGKDKDVEMSDQVDSDVVVPAKPVKKTTKKTARVDARNTDPPQVSKRRTRSTCVVEDEEDEGMEDSDEDAEDDDAFVVDDGYKSTRKSRPKAKEVQKFFSGMR</sequence>
<organism evidence="2 3">
    <name type="scientific">Alternaria alternata</name>
    <name type="common">Alternaria rot fungus</name>
    <name type="synonym">Torula alternata</name>
    <dbReference type="NCBI Taxonomy" id="5599"/>
    <lineage>
        <taxon>Eukaryota</taxon>
        <taxon>Fungi</taxon>
        <taxon>Dikarya</taxon>
        <taxon>Ascomycota</taxon>
        <taxon>Pezizomycotina</taxon>
        <taxon>Dothideomycetes</taxon>
        <taxon>Pleosporomycetidae</taxon>
        <taxon>Pleosporales</taxon>
        <taxon>Pleosporineae</taxon>
        <taxon>Pleosporaceae</taxon>
        <taxon>Alternaria</taxon>
        <taxon>Alternaria sect. Alternaria</taxon>
        <taxon>Alternaria alternata complex</taxon>
    </lineage>
</organism>
<evidence type="ECO:0000256" key="1">
    <source>
        <dbReference type="SAM" id="MobiDB-lite"/>
    </source>
</evidence>
<feature type="region of interest" description="Disordered" evidence="1">
    <location>
        <begin position="160"/>
        <end position="235"/>
    </location>
</feature>
<dbReference type="VEuPathDB" id="FungiDB:CC77DRAFT_1012519"/>
<protein>
    <submittedName>
        <fullName evidence="2">Uncharacterized protein</fullName>
    </submittedName>
</protein>
<dbReference type="Proteomes" id="UP000291422">
    <property type="component" value="Unassembled WGS sequence"/>
</dbReference>
<feature type="compositionally biased region" description="Basic and acidic residues" evidence="1">
    <location>
        <begin position="163"/>
        <end position="183"/>
    </location>
</feature>
<comment type="caution">
    <text evidence="2">The sequence shown here is derived from an EMBL/GenBank/DDBJ whole genome shotgun (WGS) entry which is preliminary data.</text>
</comment>
<feature type="region of interest" description="Disordered" evidence="1">
    <location>
        <begin position="23"/>
        <end position="148"/>
    </location>
</feature>
<evidence type="ECO:0000313" key="3">
    <source>
        <dbReference type="Proteomes" id="UP000291422"/>
    </source>
</evidence>
<gene>
    <name evidence="2" type="ORF">AA0117_g1609</name>
</gene>
<feature type="compositionally biased region" description="Low complexity" evidence="1">
    <location>
        <begin position="36"/>
        <end position="51"/>
    </location>
</feature>
<feature type="region of interest" description="Disordered" evidence="1">
    <location>
        <begin position="296"/>
        <end position="569"/>
    </location>
</feature>
<accession>A0A4Q4NWL6</accession>
<dbReference type="EMBL" id="PDXD01000001">
    <property type="protein sequence ID" value="RYN84707.1"/>
    <property type="molecule type" value="Genomic_DNA"/>
</dbReference>
<feature type="compositionally biased region" description="Acidic residues" evidence="1">
    <location>
        <begin position="521"/>
        <end position="543"/>
    </location>
</feature>